<feature type="domain" description="Helicase C-terminal" evidence="21">
    <location>
        <begin position="201"/>
        <end position="342"/>
    </location>
</feature>
<evidence type="ECO:0000256" key="12">
    <source>
        <dbReference type="ARBA" id="ARBA00022842"/>
    </source>
</evidence>
<evidence type="ECO:0000256" key="13">
    <source>
        <dbReference type="ARBA" id="ARBA00022884"/>
    </source>
</evidence>
<comment type="cofactor">
    <cofactor evidence="2">
        <name>Mg(2+)</name>
        <dbReference type="ChEBI" id="CHEBI:18420"/>
    </cofactor>
</comment>
<dbReference type="PROSITE" id="PS50142">
    <property type="entry name" value="RNASE_3_2"/>
    <property type="match status" value="1"/>
</dbReference>
<gene>
    <name evidence="23" type="ORF">QJS10_CPB17g02656</name>
</gene>
<evidence type="ECO:0000259" key="22">
    <source>
        <dbReference type="PROSITE" id="PS51327"/>
    </source>
</evidence>
<dbReference type="SMART" id="SM00535">
    <property type="entry name" value="RIBOc"/>
    <property type="match status" value="1"/>
</dbReference>
<feature type="compositionally biased region" description="Polar residues" evidence="17">
    <location>
        <begin position="1167"/>
        <end position="1178"/>
    </location>
</feature>
<evidence type="ECO:0000256" key="7">
    <source>
        <dbReference type="ARBA" id="ARBA00022741"/>
    </source>
</evidence>
<evidence type="ECO:0000313" key="24">
    <source>
        <dbReference type="Proteomes" id="UP001180020"/>
    </source>
</evidence>
<sequence>MGSSSTTFNPRSYQVEIFEVAKQRNTITVLETGAGKTMITVMLMEEFGKHLNDGRDKRVMQFEVIRTHTGFNVAEYYGSKGVDEWNAKCWQKELDTQDVMVMTPQILLDALRNAFMTLDEFYHRSDCKPTIFGMTASPVIRKGMSSEKDCENQVSELEGILDSKIYMVKDRTELDTIVPLAKVLNKFYHPNKFLHEDLKLKLDSLLVKFDASLAELQEKDVNQFRDTDDILKATRKRLSNCHATILYCLQDLGIICAIEVNLLFTTDVAEEGIDVHDCSSVVRFDLPKSVRSYVQSRGRARQNDSVYILMIERGNTIQRNLLFDIIRSEQSMMDAASHRDPSAHTAKVCHEAESKSYHVKSTGASITPDSSVSLIYKYCEKLPRDRYYTPKPNFYYFINNGLYEWTLTLPPNAALQRIVGPADQNSHVAKQLLCFDACKKLHQKGALDDHLLPLVEEPLDADLIVNKKECSSGAGTTKRKELHGTTNVHALSGSWAHKPNDIILQAYKLNFYCDQETYSEFVLLVESALDDEVAQAKVELFLIPNKLVKSSVFPCGKVRLDADQVKKAKLFHEFFFNGIFGRLFTGSKSSGVKREFLLNTKSDSLWSTSYMYLLLPLDSSTGLESDSLSISWKAINDCASAVDFLRMTYLPDGGCRTRSLLNPGTSSSEEECKPQIYYIWLTRRIYSVLDIVAGFSAESPFDEASDTVPSNLMKFTDYFCTKYGIVLQHPEQPLLRLKQSHNPHNLLFSKCQYEGDKTTLLEKEQIHSRMPPELLVHVDVSVDGYIRDGAFDPRRWAAPGQLCLRPVPCNCGVDTSEVPLDNTFATAEKSTVVGKPCDRGHRWMCSKTISDCVEALIGAYYVGGGLTAAISLMKWLGIDSEFEQILVNEAIKRAPSCCLPKLTEIETLEVKLGYKFNAKGLLLEAMTHASNEEGAPSYCYQRLEFLGDSVLDLLITWHLFQTHGDIDPGEMTDLRSASVNNENFAQVVVRKNLHQHLQHSSGLLSQQIMEYVQFLEKCDNKCTLLSHGASKGPKALGDMLESIAGAILIDVDLNLEKVWEIFKPLLSPIVTPDKIELPPLRELIELCSWLGYCIKTKCTMKGDRTVAELSVQLKDDLLVRQGCESKRKTAKAEAALHLLEDLKERGLSHSQYVSKRKQLENKPIDGSSISELEANTSTSKEDDEFVEVGPLKKQKIISANEQKMTGASLPAVPPTNSLLHNEQLILDESSQKTSHPMISNPVTLSVSMQKGGPRNALFGLCKTKQWPLPSFKATEETSKSLIEIGEGSERRKGFNIFVSRITLHIPNLRVIELVGGQRGDKKGSQDSAALIMLYELEKLGFCNIDKCLKEKLE</sequence>
<dbReference type="Pfam" id="PF03368">
    <property type="entry name" value="Dicer_dimer"/>
    <property type="match status" value="1"/>
</dbReference>
<dbReference type="FunFam" id="3.30.160.380:FF:000001">
    <property type="entry name" value="Endoribonuclease dicer-like 1"/>
    <property type="match status" value="1"/>
</dbReference>
<reference evidence="23" key="1">
    <citation type="journal article" date="2023" name="Nat. Commun.">
        <title>Diploid and tetraploid genomes of Acorus and the evolution of monocots.</title>
        <authorList>
            <person name="Ma L."/>
            <person name="Liu K.W."/>
            <person name="Li Z."/>
            <person name="Hsiao Y.Y."/>
            <person name="Qi Y."/>
            <person name="Fu T."/>
            <person name="Tang G.D."/>
            <person name="Zhang D."/>
            <person name="Sun W.H."/>
            <person name="Liu D.K."/>
            <person name="Li Y."/>
            <person name="Chen G.Z."/>
            <person name="Liu X.D."/>
            <person name="Liao X.Y."/>
            <person name="Jiang Y.T."/>
            <person name="Yu X."/>
            <person name="Hao Y."/>
            <person name="Huang J."/>
            <person name="Zhao X.W."/>
            <person name="Ke S."/>
            <person name="Chen Y.Y."/>
            <person name="Wu W.L."/>
            <person name="Hsu J.L."/>
            <person name="Lin Y.F."/>
            <person name="Huang M.D."/>
            <person name="Li C.Y."/>
            <person name="Huang L."/>
            <person name="Wang Z.W."/>
            <person name="Zhao X."/>
            <person name="Zhong W.Y."/>
            <person name="Peng D.H."/>
            <person name="Ahmad S."/>
            <person name="Lan S."/>
            <person name="Zhang J.S."/>
            <person name="Tsai W.C."/>
            <person name="Van de Peer Y."/>
            <person name="Liu Z.J."/>
        </authorList>
    </citation>
    <scope>NUCLEOTIDE SEQUENCE</scope>
    <source>
        <strain evidence="23">CP</strain>
    </source>
</reference>
<dbReference type="GO" id="GO:0005634">
    <property type="term" value="C:nucleus"/>
    <property type="evidence" value="ECO:0007669"/>
    <property type="project" value="TreeGrafter"/>
</dbReference>
<reference evidence="23" key="2">
    <citation type="submission" date="2023-06" db="EMBL/GenBank/DDBJ databases">
        <authorList>
            <person name="Ma L."/>
            <person name="Liu K.-W."/>
            <person name="Li Z."/>
            <person name="Hsiao Y.-Y."/>
            <person name="Qi Y."/>
            <person name="Fu T."/>
            <person name="Tang G."/>
            <person name="Zhang D."/>
            <person name="Sun W.-H."/>
            <person name="Liu D.-K."/>
            <person name="Li Y."/>
            <person name="Chen G.-Z."/>
            <person name="Liu X.-D."/>
            <person name="Liao X.-Y."/>
            <person name="Jiang Y.-T."/>
            <person name="Yu X."/>
            <person name="Hao Y."/>
            <person name="Huang J."/>
            <person name="Zhao X.-W."/>
            <person name="Ke S."/>
            <person name="Chen Y.-Y."/>
            <person name="Wu W.-L."/>
            <person name="Hsu J.-L."/>
            <person name="Lin Y.-F."/>
            <person name="Huang M.-D."/>
            <person name="Li C.-Y."/>
            <person name="Huang L."/>
            <person name="Wang Z.-W."/>
            <person name="Zhao X."/>
            <person name="Zhong W.-Y."/>
            <person name="Peng D.-H."/>
            <person name="Ahmad S."/>
            <person name="Lan S."/>
            <person name="Zhang J.-S."/>
            <person name="Tsai W.-C."/>
            <person name="Van De Peer Y."/>
            <person name="Liu Z.-J."/>
        </authorList>
    </citation>
    <scope>NUCLEOTIDE SEQUENCE</scope>
    <source>
        <strain evidence="23">CP</strain>
        <tissue evidence="23">Leaves</tissue>
    </source>
</reference>
<keyword evidence="14" id="KW-0464">Manganese</keyword>
<comment type="similarity">
    <text evidence="15 16">Belongs to the helicase family. Dicer subfamily.</text>
</comment>
<dbReference type="PROSITE" id="PS51327">
    <property type="entry name" value="DICER_DSRBF"/>
    <property type="match status" value="1"/>
</dbReference>
<dbReference type="PANTHER" id="PTHR14950:SF46">
    <property type="entry name" value="ENDORIBONUCLEASE DICER HOMOLOG 3"/>
    <property type="match status" value="1"/>
</dbReference>
<dbReference type="SUPFAM" id="SSF101690">
    <property type="entry name" value="PAZ domain"/>
    <property type="match status" value="1"/>
</dbReference>
<dbReference type="Gene3D" id="3.40.50.300">
    <property type="entry name" value="P-loop containing nucleotide triphosphate hydrolases"/>
    <property type="match status" value="2"/>
</dbReference>
<evidence type="ECO:0000256" key="9">
    <source>
        <dbReference type="ARBA" id="ARBA00022801"/>
    </source>
</evidence>
<evidence type="ECO:0000313" key="23">
    <source>
        <dbReference type="EMBL" id="KAK1291521.1"/>
    </source>
</evidence>
<evidence type="ECO:0000256" key="1">
    <source>
        <dbReference type="ARBA" id="ARBA00001936"/>
    </source>
</evidence>
<dbReference type="PROSITE" id="PS50821">
    <property type="entry name" value="PAZ"/>
    <property type="match status" value="1"/>
</dbReference>
<dbReference type="PROSITE" id="PS51192">
    <property type="entry name" value="HELICASE_ATP_BIND_1"/>
    <property type="match status" value="1"/>
</dbReference>
<dbReference type="Pfam" id="PF00636">
    <property type="entry name" value="Ribonuclease_3"/>
    <property type="match status" value="1"/>
</dbReference>
<dbReference type="FunFam" id="1.10.1520.10:FF:000004">
    <property type="entry name" value="Endoribonuclease dicer-like 1"/>
    <property type="match status" value="1"/>
</dbReference>
<dbReference type="GO" id="GO:0004525">
    <property type="term" value="F:ribonuclease III activity"/>
    <property type="evidence" value="ECO:0007669"/>
    <property type="project" value="InterPro"/>
</dbReference>
<evidence type="ECO:0000256" key="4">
    <source>
        <dbReference type="ARBA" id="ARBA00022722"/>
    </source>
</evidence>
<evidence type="ECO:0000259" key="19">
    <source>
        <dbReference type="PROSITE" id="PS50821"/>
    </source>
</evidence>
<dbReference type="InterPro" id="IPR000999">
    <property type="entry name" value="RNase_III_dom"/>
</dbReference>
<evidence type="ECO:0008006" key="25">
    <source>
        <dbReference type="Google" id="ProtNLM"/>
    </source>
</evidence>
<dbReference type="SUPFAM" id="SSF52540">
    <property type="entry name" value="P-loop containing nucleoside triphosphate hydrolases"/>
    <property type="match status" value="1"/>
</dbReference>
<comment type="caution">
    <text evidence="23">The sequence shown here is derived from an EMBL/GenBank/DDBJ whole genome shotgun (WGS) entry which is preliminary data.</text>
</comment>
<feature type="region of interest" description="Disordered" evidence="17">
    <location>
        <begin position="1164"/>
        <end position="1185"/>
    </location>
</feature>
<dbReference type="InterPro" id="IPR005034">
    <property type="entry name" value="Dicer_dimerisation"/>
</dbReference>
<dbReference type="PROSITE" id="PS51194">
    <property type="entry name" value="HELICASE_CTER"/>
    <property type="match status" value="1"/>
</dbReference>
<dbReference type="InterPro" id="IPR027417">
    <property type="entry name" value="P-loop_NTPase"/>
</dbReference>
<evidence type="ECO:0000256" key="2">
    <source>
        <dbReference type="ARBA" id="ARBA00001946"/>
    </source>
</evidence>
<dbReference type="GO" id="GO:0030422">
    <property type="term" value="P:siRNA processing"/>
    <property type="evidence" value="ECO:0007669"/>
    <property type="project" value="TreeGrafter"/>
</dbReference>
<dbReference type="SUPFAM" id="SSF69065">
    <property type="entry name" value="RNase III domain-like"/>
    <property type="match status" value="2"/>
</dbReference>
<accession>A0AAV9CRN5</accession>
<keyword evidence="7" id="KW-0547">Nucleotide-binding</keyword>
<keyword evidence="10" id="KW-0347">Helicase</keyword>
<dbReference type="InterPro" id="IPR038248">
    <property type="entry name" value="Dicer_dimer_sf"/>
</dbReference>
<evidence type="ECO:0000256" key="8">
    <source>
        <dbReference type="ARBA" id="ARBA00022759"/>
    </source>
</evidence>
<name>A0AAV9CRN5_ACOCL</name>
<dbReference type="GO" id="GO:0004386">
    <property type="term" value="F:helicase activity"/>
    <property type="evidence" value="ECO:0007669"/>
    <property type="project" value="UniProtKB-KW"/>
</dbReference>
<feature type="domain" description="Dicer dsRNA-binding fold" evidence="22">
    <location>
        <begin position="371"/>
        <end position="461"/>
    </location>
</feature>
<proteinExistence type="inferred from homology"/>
<dbReference type="GO" id="GO:0005524">
    <property type="term" value="F:ATP binding"/>
    <property type="evidence" value="ECO:0007669"/>
    <property type="project" value="UniProtKB-KW"/>
</dbReference>
<evidence type="ECO:0000256" key="11">
    <source>
        <dbReference type="ARBA" id="ARBA00022840"/>
    </source>
</evidence>
<feature type="domain" description="RNase III" evidence="18">
    <location>
        <begin position="905"/>
        <end position="1052"/>
    </location>
</feature>
<evidence type="ECO:0000259" key="20">
    <source>
        <dbReference type="PROSITE" id="PS51192"/>
    </source>
</evidence>
<comment type="cofactor">
    <cofactor evidence="1">
        <name>Mn(2+)</name>
        <dbReference type="ChEBI" id="CHEBI:29035"/>
    </cofactor>
</comment>
<evidence type="ECO:0000256" key="10">
    <source>
        <dbReference type="ARBA" id="ARBA00022806"/>
    </source>
</evidence>
<feature type="domain" description="Helicase ATP-binding" evidence="20">
    <location>
        <begin position="17"/>
        <end position="156"/>
    </location>
</feature>
<dbReference type="PANTHER" id="PTHR14950">
    <property type="entry name" value="DICER-RELATED"/>
    <property type="match status" value="1"/>
</dbReference>
<dbReference type="Gene3D" id="1.10.1520.10">
    <property type="entry name" value="Ribonuclease III domain"/>
    <property type="match status" value="2"/>
</dbReference>
<keyword evidence="13 16" id="KW-0694">RNA-binding</keyword>
<protein>
    <recommendedName>
        <fullName evidence="25">Dicer-like 3</fullName>
    </recommendedName>
</protein>
<evidence type="ECO:0000256" key="6">
    <source>
        <dbReference type="ARBA" id="ARBA00022737"/>
    </source>
</evidence>
<keyword evidence="6" id="KW-0677">Repeat</keyword>
<keyword evidence="8" id="KW-0255">Endonuclease</keyword>
<feature type="domain" description="PAZ" evidence="19">
    <location>
        <begin position="640"/>
        <end position="779"/>
    </location>
</feature>
<dbReference type="Pfam" id="PF02170">
    <property type="entry name" value="PAZ"/>
    <property type="match status" value="1"/>
</dbReference>
<evidence type="ECO:0000259" key="21">
    <source>
        <dbReference type="PROSITE" id="PS51194"/>
    </source>
</evidence>
<dbReference type="GO" id="GO:0005737">
    <property type="term" value="C:cytoplasm"/>
    <property type="evidence" value="ECO:0007669"/>
    <property type="project" value="TreeGrafter"/>
</dbReference>
<keyword evidence="11" id="KW-0067">ATP-binding</keyword>
<dbReference type="Pfam" id="PF00271">
    <property type="entry name" value="Helicase_C"/>
    <property type="match status" value="1"/>
</dbReference>
<dbReference type="Gene3D" id="3.30.160.20">
    <property type="match status" value="1"/>
</dbReference>
<keyword evidence="12" id="KW-0460">Magnesium</keyword>
<dbReference type="PROSITE" id="PS00517">
    <property type="entry name" value="RNASE_3_1"/>
    <property type="match status" value="1"/>
</dbReference>
<evidence type="ECO:0000256" key="3">
    <source>
        <dbReference type="ARBA" id="ARBA00011499"/>
    </source>
</evidence>
<evidence type="ECO:0000256" key="5">
    <source>
        <dbReference type="ARBA" id="ARBA00022723"/>
    </source>
</evidence>
<dbReference type="Gene3D" id="3.30.160.380">
    <property type="entry name" value="Dicer dimerisation domain"/>
    <property type="match status" value="1"/>
</dbReference>
<keyword evidence="4" id="KW-0540">Nuclease</keyword>
<evidence type="ECO:0000256" key="14">
    <source>
        <dbReference type="ARBA" id="ARBA00023211"/>
    </source>
</evidence>
<dbReference type="InterPro" id="IPR001650">
    <property type="entry name" value="Helicase_C-like"/>
</dbReference>
<dbReference type="GO" id="GO:0046872">
    <property type="term" value="F:metal ion binding"/>
    <property type="evidence" value="ECO:0007669"/>
    <property type="project" value="UniProtKB-KW"/>
</dbReference>
<dbReference type="InterPro" id="IPR036389">
    <property type="entry name" value="RNase_III_sf"/>
</dbReference>
<dbReference type="InterPro" id="IPR036085">
    <property type="entry name" value="PAZ_dom_sf"/>
</dbReference>
<evidence type="ECO:0000256" key="15">
    <source>
        <dbReference type="ARBA" id="ARBA00035116"/>
    </source>
</evidence>
<keyword evidence="9" id="KW-0378">Hydrolase</keyword>
<dbReference type="GO" id="GO:0003723">
    <property type="term" value="F:RNA binding"/>
    <property type="evidence" value="ECO:0007669"/>
    <property type="project" value="UniProtKB-UniRule"/>
</dbReference>
<evidence type="ECO:0000259" key="18">
    <source>
        <dbReference type="PROSITE" id="PS50142"/>
    </source>
</evidence>
<dbReference type="EMBL" id="JAUJYO010000017">
    <property type="protein sequence ID" value="KAK1291521.1"/>
    <property type="molecule type" value="Genomic_DNA"/>
</dbReference>
<dbReference type="SMART" id="SM00490">
    <property type="entry name" value="HELICc"/>
    <property type="match status" value="1"/>
</dbReference>
<dbReference type="Proteomes" id="UP001180020">
    <property type="component" value="Unassembled WGS sequence"/>
</dbReference>
<organism evidence="23 24">
    <name type="scientific">Acorus calamus</name>
    <name type="common">Sweet flag</name>
    <dbReference type="NCBI Taxonomy" id="4465"/>
    <lineage>
        <taxon>Eukaryota</taxon>
        <taxon>Viridiplantae</taxon>
        <taxon>Streptophyta</taxon>
        <taxon>Embryophyta</taxon>
        <taxon>Tracheophyta</taxon>
        <taxon>Spermatophyta</taxon>
        <taxon>Magnoliopsida</taxon>
        <taxon>Liliopsida</taxon>
        <taxon>Acoraceae</taxon>
        <taxon>Acorus</taxon>
    </lineage>
</organism>
<evidence type="ECO:0000256" key="16">
    <source>
        <dbReference type="PROSITE-ProRule" id="PRU00657"/>
    </source>
</evidence>
<dbReference type="Gene3D" id="2.170.260.10">
    <property type="entry name" value="paz domain"/>
    <property type="match status" value="1"/>
</dbReference>
<keyword evidence="24" id="KW-1185">Reference proteome</keyword>
<dbReference type="InterPro" id="IPR003100">
    <property type="entry name" value="PAZ_dom"/>
</dbReference>
<dbReference type="CDD" id="cd00593">
    <property type="entry name" value="RIBOc"/>
    <property type="match status" value="2"/>
</dbReference>
<comment type="subunit">
    <text evidence="3">May interact with ARGONAUTE1 or PINHEAD through their common PAZ domains.</text>
</comment>
<keyword evidence="5" id="KW-0479">Metal-binding</keyword>
<evidence type="ECO:0000256" key="17">
    <source>
        <dbReference type="SAM" id="MobiDB-lite"/>
    </source>
</evidence>
<dbReference type="InterPro" id="IPR014001">
    <property type="entry name" value="Helicase_ATP-bd"/>
</dbReference>